<organism evidence="1 2">
    <name type="scientific">Datura stramonium</name>
    <name type="common">Jimsonweed</name>
    <name type="synonym">Common thornapple</name>
    <dbReference type="NCBI Taxonomy" id="4076"/>
    <lineage>
        <taxon>Eukaryota</taxon>
        <taxon>Viridiplantae</taxon>
        <taxon>Streptophyta</taxon>
        <taxon>Embryophyta</taxon>
        <taxon>Tracheophyta</taxon>
        <taxon>Spermatophyta</taxon>
        <taxon>Magnoliopsida</taxon>
        <taxon>eudicotyledons</taxon>
        <taxon>Gunneridae</taxon>
        <taxon>Pentapetalae</taxon>
        <taxon>asterids</taxon>
        <taxon>lamiids</taxon>
        <taxon>Solanales</taxon>
        <taxon>Solanaceae</taxon>
        <taxon>Solanoideae</taxon>
        <taxon>Datureae</taxon>
        <taxon>Datura</taxon>
    </lineage>
</organism>
<proteinExistence type="predicted"/>
<feature type="non-terminal residue" evidence="1">
    <location>
        <position position="85"/>
    </location>
</feature>
<dbReference type="Proteomes" id="UP000823775">
    <property type="component" value="Unassembled WGS sequence"/>
</dbReference>
<accession>A0ABS8UPP2</accession>
<keyword evidence="2" id="KW-1185">Reference proteome</keyword>
<evidence type="ECO:0000313" key="1">
    <source>
        <dbReference type="EMBL" id="MCD9560067.1"/>
    </source>
</evidence>
<gene>
    <name evidence="1" type="ORF">HAX54_018500</name>
</gene>
<evidence type="ECO:0000313" key="2">
    <source>
        <dbReference type="Proteomes" id="UP000823775"/>
    </source>
</evidence>
<evidence type="ECO:0008006" key="3">
    <source>
        <dbReference type="Google" id="ProtNLM"/>
    </source>
</evidence>
<protein>
    <recommendedName>
        <fullName evidence="3">RNase H type-1 domain-containing protein</fullName>
    </recommendedName>
</protein>
<reference evidence="1 2" key="1">
    <citation type="journal article" date="2021" name="BMC Genomics">
        <title>Datura genome reveals duplications of psychoactive alkaloid biosynthetic genes and high mutation rate following tissue culture.</title>
        <authorList>
            <person name="Rajewski A."/>
            <person name="Carter-House D."/>
            <person name="Stajich J."/>
            <person name="Litt A."/>
        </authorList>
    </citation>
    <scope>NUCLEOTIDE SEQUENCE [LARGE SCALE GENOMIC DNA]</scope>
    <source>
        <strain evidence="1">AR-01</strain>
    </source>
</reference>
<comment type="caution">
    <text evidence="1">The sequence shown here is derived from an EMBL/GenBank/DDBJ whole genome shotgun (WGS) entry which is preliminary data.</text>
</comment>
<dbReference type="EMBL" id="JACEIK010002259">
    <property type="protein sequence ID" value="MCD9560067.1"/>
    <property type="molecule type" value="Genomic_DNA"/>
</dbReference>
<name>A0ABS8UPP2_DATST</name>
<sequence>MGIEICISVEYARAKEMEHGTNSESEAMAILEAARYYLSGHIYSFLLEKNSLMLKNILDRMWKPPWNIANIVEELLKIIENAYVQ</sequence>